<evidence type="ECO:0000256" key="5">
    <source>
        <dbReference type="ARBA" id="ARBA00022833"/>
    </source>
</evidence>
<feature type="compositionally biased region" description="Low complexity" evidence="13">
    <location>
        <begin position="383"/>
        <end position="469"/>
    </location>
</feature>
<evidence type="ECO:0000256" key="7">
    <source>
        <dbReference type="ARBA" id="ARBA00023242"/>
    </source>
</evidence>
<keyword evidence="5" id="KW-0862">Zinc</keyword>
<evidence type="ECO:0000256" key="6">
    <source>
        <dbReference type="ARBA" id="ARBA00023125"/>
    </source>
</evidence>
<dbReference type="GO" id="GO:0000978">
    <property type="term" value="F:RNA polymerase II cis-regulatory region sequence-specific DNA binding"/>
    <property type="evidence" value="ECO:0007669"/>
    <property type="project" value="TreeGrafter"/>
</dbReference>
<keyword evidence="3" id="KW-0677">Repeat</keyword>
<name>A0AAW2F8C2_9HYME</name>
<accession>A0AAW2F8C2</accession>
<dbReference type="PROSITE" id="PS50157">
    <property type="entry name" value="ZINC_FINGER_C2H2_2"/>
    <property type="match status" value="4"/>
</dbReference>
<feature type="region of interest" description="Disordered" evidence="13">
    <location>
        <begin position="183"/>
        <end position="203"/>
    </location>
</feature>
<dbReference type="InterPro" id="IPR036236">
    <property type="entry name" value="Znf_C2H2_sf"/>
</dbReference>
<keyword evidence="2" id="KW-0479">Metal-binding</keyword>
<dbReference type="GO" id="GO:0003700">
    <property type="term" value="F:DNA-binding transcription factor activity"/>
    <property type="evidence" value="ECO:0007669"/>
    <property type="project" value="TreeGrafter"/>
</dbReference>
<comment type="caution">
    <text evidence="15">The sequence shown here is derived from an EMBL/GenBank/DDBJ whole genome shotgun (WGS) entry which is preliminary data.</text>
</comment>
<dbReference type="SUPFAM" id="SSF57667">
    <property type="entry name" value="beta-beta-alpha zinc fingers"/>
    <property type="match status" value="2"/>
</dbReference>
<dbReference type="EMBL" id="JADYXP020000013">
    <property type="protein sequence ID" value="KAL0111693.1"/>
    <property type="molecule type" value="Genomic_DNA"/>
</dbReference>
<evidence type="ECO:0000313" key="16">
    <source>
        <dbReference type="Proteomes" id="UP001430953"/>
    </source>
</evidence>
<organism evidence="15 16">
    <name type="scientific">Cardiocondyla obscurior</name>
    <dbReference type="NCBI Taxonomy" id="286306"/>
    <lineage>
        <taxon>Eukaryota</taxon>
        <taxon>Metazoa</taxon>
        <taxon>Ecdysozoa</taxon>
        <taxon>Arthropoda</taxon>
        <taxon>Hexapoda</taxon>
        <taxon>Insecta</taxon>
        <taxon>Pterygota</taxon>
        <taxon>Neoptera</taxon>
        <taxon>Endopterygota</taxon>
        <taxon>Hymenoptera</taxon>
        <taxon>Apocrita</taxon>
        <taxon>Aculeata</taxon>
        <taxon>Formicoidea</taxon>
        <taxon>Formicidae</taxon>
        <taxon>Myrmicinae</taxon>
        <taxon>Cardiocondyla</taxon>
    </lineage>
</organism>
<evidence type="ECO:0000259" key="14">
    <source>
        <dbReference type="PROSITE" id="PS50157"/>
    </source>
</evidence>
<gene>
    <name evidence="15" type="ORF">PUN28_013113</name>
</gene>
<dbReference type="GO" id="GO:0005634">
    <property type="term" value="C:nucleus"/>
    <property type="evidence" value="ECO:0007669"/>
    <property type="project" value="UniProtKB-SubCell"/>
</dbReference>
<evidence type="ECO:0000256" key="8">
    <source>
        <dbReference type="ARBA" id="ARBA00037948"/>
    </source>
</evidence>
<feature type="domain" description="C2H2-type" evidence="14">
    <location>
        <begin position="628"/>
        <end position="655"/>
    </location>
</feature>
<protein>
    <recommendedName>
        <fullName evidence="10">Transcriptional repressor scratch 1</fullName>
    </recommendedName>
    <alternativeName>
        <fullName evidence="11">Scratch homolog 1 zinc finger protein</fullName>
    </alternativeName>
</protein>
<evidence type="ECO:0000256" key="12">
    <source>
        <dbReference type="PROSITE-ProRule" id="PRU00042"/>
    </source>
</evidence>
<feature type="compositionally biased region" description="Polar residues" evidence="13">
    <location>
        <begin position="471"/>
        <end position="482"/>
    </location>
</feature>
<evidence type="ECO:0000256" key="2">
    <source>
        <dbReference type="ARBA" id="ARBA00022723"/>
    </source>
</evidence>
<evidence type="ECO:0000256" key="10">
    <source>
        <dbReference type="ARBA" id="ARBA00071743"/>
    </source>
</evidence>
<feature type="domain" description="C2H2-type" evidence="14">
    <location>
        <begin position="600"/>
        <end position="627"/>
    </location>
</feature>
<keyword evidence="7" id="KW-0539">Nucleus</keyword>
<evidence type="ECO:0000256" key="9">
    <source>
        <dbReference type="ARBA" id="ARBA00064979"/>
    </source>
</evidence>
<evidence type="ECO:0000256" key="3">
    <source>
        <dbReference type="ARBA" id="ARBA00022737"/>
    </source>
</evidence>
<feature type="region of interest" description="Disordered" evidence="13">
    <location>
        <begin position="515"/>
        <end position="534"/>
    </location>
</feature>
<evidence type="ECO:0000256" key="4">
    <source>
        <dbReference type="ARBA" id="ARBA00022771"/>
    </source>
</evidence>
<dbReference type="Gene3D" id="3.30.160.60">
    <property type="entry name" value="Classic Zinc Finger"/>
    <property type="match status" value="4"/>
</dbReference>
<dbReference type="AlphaFoldDB" id="A0AAW2F8C2"/>
<dbReference type="FunFam" id="3.30.160.60:FF:000207">
    <property type="entry name" value="zinc finger protein SNAI2"/>
    <property type="match status" value="1"/>
</dbReference>
<comment type="subunit">
    <text evidence="9">Interacts (via SNAG domain) with LIMD1 (via LIM domains), WTIP (via LIM domains) and AJUBA (via LIM domains).</text>
</comment>
<feature type="region of interest" description="Disordered" evidence="13">
    <location>
        <begin position="357"/>
        <end position="499"/>
    </location>
</feature>
<dbReference type="SMART" id="SM00355">
    <property type="entry name" value="ZnF_C2H2"/>
    <property type="match status" value="5"/>
</dbReference>
<dbReference type="GO" id="GO:0005737">
    <property type="term" value="C:cytoplasm"/>
    <property type="evidence" value="ECO:0007669"/>
    <property type="project" value="TreeGrafter"/>
</dbReference>
<dbReference type="Proteomes" id="UP001430953">
    <property type="component" value="Unassembled WGS sequence"/>
</dbReference>
<feature type="domain" description="C2H2-type" evidence="14">
    <location>
        <begin position="656"/>
        <end position="686"/>
    </location>
</feature>
<sequence length="692" mass="75883">MPRCYMVKKALCNKYITSVARGFESWGRGRSTPSPTTVLPIPPVEGCIASPVVQECRNTQPKDTTTSVATPANAECSAKEQPSDVDNAIVGTTAPMAASSSVITTTAATDYSTATQMVTTQMETAVVIACTATSLTTLSPAETIVSPGEETTTTTVMSLPSMVVRTAPERIEESTMSIATLHHLPPTKEPSPPSSTPTSYHLEDTPEHLRMPESRIRLVASSCGIPLSGHVTPMFKDRSAAETEAAHDLLELSRSLPPLPPPSVAIGPQSVIEAPASDVQEMTVYQPAEQPIYQVNTIDLAGSAIYSHQQQPPAAGIIYESNATIVPSTGSVFIPLSPVQEILLTYNASTIPCTSVVAQQPSHHEPSSQQQEQQEQSHHHQQEQSLQHQQEPSLQHQQEQSLQHQQEQSLQHQQEQSLQHQQEPSLQCQQEQSLQHQQEQPLQHQQQSLPQQQQIETTPPLTPSTSECSSDIENSNPNSQPMQRDKEVQTITEQTEGMKPVTYTYDTLLVSDGRSKNKKASAAQKNQETETVEAPETSKTGRYVCCECGKQYATSSNLSRHKQTHRSIDSQSAKKCIHCGKAYVSMPALAMHVLTHKLTHSCGVCGKMFSRPWLLQGHLRSHTGEKPYGCAHCGKAFADRSNLRAHMQTHSADKNYECRKCHKSFALKSYLNKHLESACQRDNDESSNDAPE</sequence>
<dbReference type="GO" id="GO:0045944">
    <property type="term" value="P:positive regulation of transcription by RNA polymerase II"/>
    <property type="evidence" value="ECO:0007669"/>
    <property type="project" value="UniProtKB-ARBA"/>
</dbReference>
<dbReference type="GO" id="GO:0055059">
    <property type="term" value="P:asymmetric neuroblast division"/>
    <property type="evidence" value="ECO:0007669"/>
    <property type="project" value="UniProtKB-ARBA"/>
</dbReference>
<dbReference type="Pfam" id="PF00096">
    <property type="entry name" value="zf-C2H2"/>
    <property type="match status" value="4"/>
</dbReference>
<dbReference type="GO" id="GO:0008270">
    <property type="term" value="F:zinc ion binding"/>
    <property type="evidence" value="ECO:0007669"/>
    <property type="project" value="UniProtKB-KW"/>
</dbReference>
<evidence type="ECO:0000313" key="15">
    <source>
        <dbReference type="EMBL" id="KAL0111693.1"/>
    </source>
</evidence>
<evidence type="ECO:0000256" key="11">
    <source>
        <dbReference type="ARBA" id="ARBA00083685"/>
    </source>
</evidence>
<dbReference type="FunFam" id="3.30.160.60:FF:000043">
    <property type="entry name" value="Scratch family zinc finger 2"/>
    <property type="match status" value="1"/>
</dbReference>
<dbReference type="FunFam" id="3.30.160.60:FF:000169">
    <property type="entry name" value="transcriptional repressor scratch 2"/>
    <property type="match status" value="1"/>
</dbReference>
<evidence type="ECO:0000256" key="1">
    <source>
        <dbReference type="ARBA" id="ARBA00004123"/>
    </source>
</evidence>
<dbReference type="GO" id="GO:0007417">
    <property type="term" value="P:central nervous system development"/>
    <property type="evidence" value="ECO:0007669"/>
    <property type="project" value="UniProtKB-ARBA"/>
</dbReference>
<dbReference type="InterPro" id="IPR013087">
    <property type="entry name" value="Znf_C2H2_type"/>
</dbReference>
<keyword evidence="4 12" id="KW-0863">Zinc-finger</keyword>
<keyword evidence="6" id="KW-0238">DNA-binding</keyword>
<dbReference type="InterPro" id="IPR050331">
    <property type="entry name" value="Zinc_finger"/>
</dbReference>
<dbReference type="GO" id="GO:2000177">
    <property type="term" value="P:regulation of neural precursor cell proliferation"/>
    <property type="evidence" value="ECO:0007669"/>
    <property type="project" value="UniProtKB-ARBA"/>
</dbReference>
<keyword evidence="16" id="KW-1185">Reference proteome</keyword>
<reference evidence="15 16" key="1">
    <citation type="submission" date="2023-03" db="EMBL/GenBank/DDBJ databases">
        <title>High recombination rates correlate with genetic variation in Cardiocondyla obscurior ants.</title>
        <authorList>
            <person name="Errbii M."/>
        </authorList>
    </citation>
    <scope>NUCLEOTIDE SEQUENCE [LARGE SCALE GENOMIC DNA]</scope>
    <source>
        <strain evidence="15">Alpha-2009</strain>
        <tissue evidence="15">Whole body</tissue>
    </source>
</reference>
<proteinExistence type="inferred from homology"/>
<dbReference type="PROSITE" id="PS00028">
    <property type="entry name" value="ZINC_FINGER_C2H2_1"/>
    <property type="match status" value="4"/>
</dbReference>
<dbReference type="GO" id="GO:0060562">
    <property type="term" value="P:epithelial tube morphogenesis"/>
    <property type="evidence" value="ECO:0007669"/>
    <property type="project" value="UniProtKB-ARBA"/>
</dbReference>
<evidence type="ECO:0000256" key="13">
    <source>
        <dbReference type="SAM" id="MobiDB-lite"/>
    </source>
</evidence>
<dbReference type="PANTHER" id="PTHR16515">
    <property type="entry name" value="PR DOMAIN ZINC FINGER PROTEIN"/>
    <property type="match status" value="1"/>
</dbReference>
<feature type="domain" description="C2H2-type" evidence="14">
    <location>
        <begin position="543"/>
        <end position="570"/>
    </location>
</feature>
<comment type="subcellular location">
    <subcellularLocation>
        <location evidence="1">Nucleus</location>
    </subcellularLocation>
</comment>
<comment type="similarity">
    <text evidence="8">Belongs to the snail C2H2-type zinc-finger protein family.</text>
</comment>
<dbReference type="PANTHER" id="PTHR16515:SF59">
    <property type="entry name" value="PR DOMAIN ZINC FINGER PROTEIN 1"/>
    <property type="match status" value="1"/>
</dbReference>